<dbReference type="GO" id="GO:0006508">
    <property type="term" value="P:proteolysis"/>
    <property type="evidence" value="ECO:0007669"/>
    <property type="project" value="UniProtKB-KW"/>
</dbReference>
<dbReference type="InterPro" id="IPR001969">
    <property type="entry name" value="Aspartic_peptidase_AS"/>
</dbReference>
<proteinExistence type="predicted"/>
<dbReference type="Gene3D" id="2.40.70.10">
    <property type="entry name" value="Acid Proteases"/>
    <property type="match status" value="1"/>
</dbReference>
<dbReference type="InterPro" id="IPR034122">
    <property type="entry name" value="Retropepsin-like_bacterial"/>
</dbReference>
<sequence>MEFMQMANKLLRCGLGWVLAGFATLALAEDVSIVGLFSGKAVLVIDGGAPRTLAVGQAIGRVKLVEVGKDAATVEINGRRAKIGIGEPVSVGPTSGALRQITLVADVRGHFLTNGAVNGSGVKFMVDTGASAVSMDTATAIQAGIDVSKGQTISVSTANGSAQKILVKLDRVTVGDVTLYNVDGIVGGPPMPFALLGMSFLNRMEMRRDGSTMVLTQRY</sequence>
<gene>
    <name evidence="1" type="ORF">ABXR19_01265</name>
</gene>
<name>A0ABV2TFV2_9RHOO</name>
<accession>A0ABV2TFV2</accession>
<protein>
    <submittedName>
        <fullName evidence="1">TIGR02281 family clan AA aspartic protease</fullName>
        <ecNumber evidence="1">3.4.23.-</ecNumber>
    </submittedName>
</protein>
<dbReference type="InterPro" id="IPR021109">
    <property type="entry name" value="Peptidase_aspartic_dom_sf"/>
</dbReference>
<dbReference type="CDD" id="cd05483">
    <property type="entry name" value="retropepsin_like_bacteria"/>
    <property type="match status" value="1"/>
</dbReference>
<dbReference type="EC" id="3.4.23.-" evidence="1"/>
<dbReference type="Pfam" id="PF13975">
    <property type="entry name" value="gag-asp_proteas"/>
    <property type="match status" value="1"/>
</dbReference>
<dbReference type="SUPFAM" id="SSF50630">
    <property type="entry name" value="Acid proteases"/>
    <property type="match status" value="1"/>
</dbReference>
<keyword evidence="1" id="KW-0645">Protease</keyword>
<dbReference type="EMBL" id="JBEWZI010000001">
    <property type="protein sequence ID" value="MET7012799.1"/>
    <property type="molecule type" value="Genomic_DNA"/>
</dbReference>
<reference evidence="1 2" key="1">
    <citation type="submission" date="2024-07" db="EMBL/GenBank/DDBJ databases">
        <title>Uliginosibacterium flavum JJ3220;KACC:17644.</title>
        <authorList>
            <person name="Kim M.K."/>
        </authorList>
    </citation>
    <scope>NUCLEOTIDE SEQUENCE [LARGE SCALE GENOMIC DNA]</scope>
    <source>
        <strain evidence="1 2">KACC:17644</strain>
    </source>
</reference>
<organism evidence="1 2">
    <name type="scientific">Uliginosibacterium flavum</name>
    <dbReference type="NCBI Taxonomy" id="1396831"/>
    <lineage>
        <taxon>Bacteria</taxon>
        <taxon>Pseudomonadati</taxon>
        <taxon>Pseudomonadota</taxon>
        <taxon>Betaproteobacteria</taxon>
        <taxon>Rhodocyclales</taxon>
        <taxon>Zoogloeaceae</taxon>
        <taxon>Uliginosibacterium</taxon>
    </lineage>
</organism>
<dbReference type="InterPro" id="IPR011969">
    <property type="entry name" value="Clan_AA_Asp_peptidase_C"/>
</dbReference>
<evidence type="ECO:0000313" key="1">
    <source>
        <dbReference type="EMBL" id="MET7012799.1"/>
    </source>
</evidence>
<dbReference type="PROSITE" id="PS00141">
    <property type="entry name" value="ASP_PROTEASE"/>
    <property type="match status" value="1"/>
</dbReference>
<dbReference type="GO" id="GO:0008233">
    <property type="term" value="F:peptidase activity"/>
    <property type="evidence" value="ECO:0007669"/>
    <property type="project" value="UniProtKB-KW"/>
</dbReference>
<keyword evidence="2" id="KW-1185">Reference proteome</keyword>
<dbReference type="NCBIfam" id="TIGR02281">
    <property type="entry name" value="clan_AA_DTGA"/>
    <property type="match status" value="1"/>
</dbReference>
<dbReference type="RefSeq" id="WP_354599258.1">
    <property type="nucleotide sequence ID" value="NZ_JBEWZI010000001.1"/>
</dbReference>
<comment type="caution">
    <text evidence="1">The sequence shown here is derived from an EMBL/GenBank/DDBJ whole genome shotgun (WGS) entry which is preliminary data.</text>
</comment>
<keyword evidence="1" id="KW-0378">Hydrolase</keyword>
<dbReference type="Proteomes" id="UP001549691">
    <property type="component" value="Unassembled WGS sequence"/>
</dbReference>
<evidence type="ECO:0000313" key="2">
    <source>
        <dbReference type="Proteomes" id="UP001549691"/>
    </source>
</evidence>